<feature type="repeat" description="WD" evidence="3">
    <location>
        <begin position="967"/>
        <end position="999"/>
    </location>
</feature>
<organism evidence="6 7">
    <name type="scientific">Paraphoma chrysanthemicola</name>
    <dbReference type="NCBI Taxonomy" id="798071"/>
    <lineage>
        <taxon>Eukaryota</taxon>
        <taxon>Fungi</taxon>
        <taxon>Dikarya</taxon>
        <taxon>Ascomycota</taxon>
        <taxon>Pezizomycotina</taxon>
        <taxon>Dothideomycetes</taxon>
        <taxon>Pleosporomycetidae</taxon>
        <taxon>Pleosporales</taxon>
        <taxon>Pleosporineae</taxon>
        <taxon>Phaeosphaeriaceae</taxon>
        <taxon>Paraphoma</taxon>
    </lineage>
</organism>
<feature type="repeat" description="WD" evidence="3">
    <location>
        <begin position="800"/>
        <end position="841"/>
    </location>
</feature>
<gene>
    <name evidence="6" type="ORF">FB567DRAFT_559321</name>
</gene>
<dbReference type="InterPro" id="IPR001680">
    <property type="entry name" value="WD40_rpt"/>
</dbReference>
<evidence type="ECO:0000313" key="6">
    <source>
        <dbReference type="EMBL" id="KAH7089950.1"/>
    </source>
</evidence>
<dbReference type="Pfam" id="PF00400">
    <property type="entry name" value="WD40"/>
    <property type="match status" value="12"/>
</dbReference>
<evidence type="ECO:0000256" key="3">
    <source>
        <dbReference type="PROSITE-ProRule" id="PRU00221"/>
    </source>
</evidence>
<dbReference type="PANTHER" id="PTHR19879:SF9">
    <property type="entry name" value="TRANSCRIPTION INITIATION FACTOR TFIID SUBUNIT 5"/>
    <property type="match status" value="1"/>
</dbReference>
<feature type="repeat" description="WD" evidence="3">
    <location>
        <begin position="1092"/>
        <end position="1133"/>
    </location>
</feature>
<proteinExistence type="predicted"/>
<name>A0A8K0R9G8_9PLEO</name>
<keyword evidence="1 3" id="KW-0853">WD repeat</keyword>
<feature type="domain" description="Heterokaryon incompatibility" evidence="4">
    <location>
        <begin position="27"/>
        <end position="97"/>
    </location>
</feature>
<dbReference type="Pfam" id="PF24883">
    <property type="entry name" value="NPHP3_N"/>
    <property type="match status" value="1"/>
</dbReference>
<sequence>MRLLRRIHGGGFSFTDIIVDEATLPPYAILSHTWGEDAEEVTFKDIASRTGETKSGYKKILFCDKQVEQDGLEYFWVDTCCIDKSDKAELSHAIRSMFRYGTLAEFTWEPAFRLSRWFTRGWTLQELLAPSIVEFFSDEWERLSDKISLKSLIHKITSIPHEVLDGAPLSQFDYSLSGIFSVEIAPAYSEGAASAFRRLMDKIHKQEKCIQDMRITDPRNDKKRIQEIKGGLLADSYRDPSKGKTMLLCGIIDELQSSMPRNSLLSYFFCQETDSRINSATAALRGLLYMLVSQQPLLASHVLKKYSHAGKNMFKDANSWVALTEIFVEVLQDPRLHATYIIIDALDECAIDRPKLLAQLERAEHKVSLSLKLNAKSITAAVNSFIHQKVDHLAQEKQYKAEIQHAVALVCQDLRKTANRHVLRKLGFFPPRLDSLYKRMIHQMGESDDAEICRCVLASTAVLYRPVTIAELVALVEHLEDVSDDVREIVSLCGSFLTLRDDTVYFVHQSAKDFLLTKAVDKIFPDGTEDAHQIVFSKSLAILSGTLRRDMYSLGALGFPIDDVEPPRPDPLAASRYSCVYWIDHLHDSKRGSSVLDAPHIRDMVNEFLRKKYIYWLEGLSLCKSLGRGVVSMGKLCSLVQDTQAPDQLTQLVQDARRFIMYHKGAIKSYPLQAYASAFLFSPSHSLIRSLFRHEEPDWITLKPAMSHKWSDCTQTLEGHFGFVDSVALSYDSVQLASGSRDGKVIIWDVASGEHLQTLKGSAPVRSVAFSHDSTWLASASYDSTITIWDTCNGDCLQTIGGHTKAVLSVAFSHDSTHLASSSYDGTIMIWDIHNHEHFTLEGHADFVWCIAYSHNSTQLASASRDHTVKIWDVSSRECLQTLQGHTDWVMSVTFSHDSTLLASASGDCSVKIWSVGMDRCQITLEGHTAAVLSVTFSYDSTRLVSASADHTIKIWDVSTGRCLHSLEGHTGAVNSVALSDNSTWLVSASEDRTIKFWDWSEDECTPIRKRHEWGIRLITVSHDETQLASASDDGLIKTWNADTGECRYLHGSNNDNIRALVFSHNSSRLASVSYHTVKLWDLTFGNCLHTLKGHGEEVSSVAFSHDSTRLASTSLDSNIKVWDVGSGECLQTLKLEGSRICSITFSHDSTQIASADHTIRIWDTRTNKCLGILKGDEKSDGMITALAFSHNSCQLASSSGAGFIKIWEVASGNCLQAILIGRVIYNLRFSPTSSHLMTDYGVIAVVTAIPPSLTQNAPTALKAVYCGGGLSIDSNWITYDSENIVWIPTEFRRSCSVTAGKFCAAGADSGNVWICHFDRESR</sequence>
<dbReference type="InterPro" id="IPR036322">
    <property type="entry name" value="WD40_repeat_dom_sf"/>
</dbReference>
<dbReference type="InterPro" id="IPR015943">
    <property type="entry name" value="WD40/YVTN_repeat-like_dom_sf"/>
</dbReference>
<dbReference type="PRINTS" id="PR00320">
    <property type="entry name" value="GPROTEINBRPT"/>
</dbReference>
<feature type="domain" description="Nephrocystin 3-like N-terminal" evidence="5">
    <location>
        <begin position="239"/>
        <end position="373"/>
    </location>
</feature>
<accession>A0A8K0R9G8</accession>
<dbReference type="InterPro" id="IPR019775">
    <property type="entry name" value="WD40_repeat_CS"/>
</dbReference>
<dbReference type="OrthoDB" id="538223at2759"/>
<dbReference type="InterPro" id="IPR010730">
    <property type="entry name" value="HET"/>
</dbReference>
<dbReference type="SMART" id="SM00320">
    <property type="entry name" value="WD40"/>
    <property type="match status" value="12"/>
</dbReference>
<dbReference type="SUPFAM" id="SSF50978">
    <property type="entry name" value="WD40 repeat-like"/>
    <property type="match status" value="2"/>
</dbReference>
<dbReference type="EMBL" id="JAGMVJ010000006">
    <property type="protein sequence ID" value="KAH7089950.1"/>
    <property type="molecule type" value="Genomic_DNA"/>
</dbReference>
<dbReference type="Pfam" id="PF06985">
    <property type="entry name" value="HET"/>
    <property type="match status" value="1"/>
</dbReference>
<evidence type="ECO:0000313" key="7">
    <source>
        <dbReference type="Proteomes" id="UP000813461"/>
    </source>
</evidence>
<evidence type="ECO:0000259" key="5">
    <source>
        <dbReference type="Pfam" id="PF24883"/>
    </source>
</evidence>
<evidence type="ECO:0000259" key="4">
    <source>
        <dbReference type="Pfam" id="PF06985"/>
    </source>
</evidence>
<evidence type="ECO:0000256" key="1">
    <source>
        <dbReference type="ARBA" id="ARBA00022574"/>
    </source>
</evidence>
<keyword evidence="2" id="KW-0677">Repeat</keyword>
<feature type="repeat" description="WD" evidence="3">
    <location>
        <begin position="841"/>
        <end position="882"/>
    </location>
</feature>
<dbReference type="PANTHER" id="PTHR19879">
    <property type="entry name" value="TRANSCRIPTION INITIATION FACTOR TFIID"/>
    <property type="match status" value="1"/>
</dbReference>
<evidence type="ECO:0000256" key="2">
    <source>
        <dbReference type="ARBA" id="ARBA00022737"/>
    </source>
</evidence>
<dbReference type="CDD" id="cd00200">
    <property type="entry name" value="WD40"/>
    <property type="match status" value="2"/>
</dbReference>
<feature type="repeat" description="WD" evidence="3">
    <location>
        <begin position="717"/>
        <end position="758"/>
    </location>
</feature>
<dbReference type="InterPro" id="IPR056884">
    <property type="entry name" value="NPHP3-like_N"/>
</dbReference>
<feature type="repeat" description="WD" evidence="3">
    <location>
        <begin position="1184"/>
        <end position="1218"/>
    </location>
</feature>
<dbReference type="Proteomes" id="UP000813461">
    <property type="component" value="Unassembled WGS sequence"/>
</dbReference>
<protein>
    <submittedName>
        <fullName evidence="6">WD40-repeat-containing domain protein</fullName>
    </submittedName>
</protein>
<comment type="caution">
    <text evidence="6">The sequence shown here is derived from an EMBL/GenBank/DDBJ whole genome shotgun (WGS) entry which is preliminary data.</text>
</comment>
<feature type="repeat" description="WD" evidence="3">
    <location>
        <begin position="1009"/>
        <end position="1050"/>
    </location>
</feature>
<reference evidence="6" key="1">
    <citation type="journal article" date="2021" name="Nat. Commun.">
        <title>Genetic determinants of endophytism in the Arabidopsis root mycobiome.</title>
        <authorList>
            <person name="Mesny F."/>
            <person name="Miyauchi S."/>
            <person name="Thiergart T."/>
            <person name="Pickel B."/>
            <person name="Atanasova L."/>
            <person name="Karlsson M."/>
            <person name="Huettel B."/>
            <person name="Barry K.W."/>
            <person name="Haridas S."/>
            <person name="Chen C."/>
            <person name="Bauer D."/>
            <person name="Andreopoulos W."/>
            <person name="Pangilinan J."/>
            <person name="LaButti K."/>
            <person name="Riley R."/>
            <person name="Lipzen A."/>
            <person name="Clum A."/>
            <person name="Drula E."/>
            <person name="Henrissat B."/>
            <person name="Kohler A."/>
            <person name="Grigoriev I.V."/>
            <person name="Martin F.M."/>
            <person name="Hacquard S."/>
        </authorList>
    </citation>
    <scope>NUCLEOTIDE SEQUENCE</scope>
    <source>
        <strain evidence="6">MPI-SDFR-AT-0120</strain>
    </source>
</reference>
<dbReference type="PROSITE" id="PS50082">
    <property type="entry name" value="WD_REPEATS_2"/>
    <property type="match status" value="10"/>
</dbReference>
<dbReference type="PROSITE" id="PS00678">
    <property type="entry name" value="WD_REPEATS_1"/>
    <property type="match status" value="6"/>
</dbReference>
<feature type="repeat" description="WD" evidence="3">
    <location>
        <begin position="765"/>
        <end position="799"/>
    </location>
</feature>
<dbReference type="InterPro" id="IPR020472">
    <property type="entry name" value="WD40_PAC1"/>
</dbReference>
<feature type="repeat" description="WD" evidence="3">
    <location>
        <begin position="925"/>
        <end position="966"/>
    </location>
</feature>
<dbReference type="Gene3D" id="2.130.10.10">
    <property type="entry name" value="YVTN repeat-like/Quinoprotein amine dehydrogenase"/>
    <property type="match status" value="5"/>
</dbReference>
<dbReference type="PROSITE" id="PS50294">
    <property type="entry name" value="WD_REPEATS_REGION"/>
    <property type="match status" value="8"/>
</dbReference>
<keyword evidence="7" id="KW-1185">Reference proteome</keyword>
<feature type="repeat" description="WD" evidence="3">
    <location>
        <begin position="883"/>
        <end position="916"/>
    </location>
</feature>